<evidence type="ECO:0000313" key="2">
    <source>
        <dbReference type="EMBL" id="MVB09336.1"/>
    </source>
</evidence>
<dbReference type="Proteomes" id="UP000285951">
    <property type="component" value="Unassembled WGS sequence"/>
</dbReference>
<dbReference type="EMBL" id="QTZN02000096">
    <property type="protein sequence ID" value="MVB09336.1"/>
    <property type="molecule type" value="Genomic_DNA"/>
</dbReference>
<sequence length="91" mass="10913">MEKLKYRNLSVFSLDKELIGSLRLEKVSNDSLNWREYFKNSDSNWISFYPFSEYHGGGQPYIIKIGLIDFEKWISENVDFEKQIRLLIENE</sequence>
<accession>A0A7M4DBV2</accession>
<keyword evidence="3" id="KW-1185">Reference proteome</keyword>
<dbReference type="RefSeq" id="WP_156197450.1">
    <property type="nucleotide sequence ID" value="NZ_QTZN02000096.1"/>
</dbReference>
<evidence type="ECO:0000313" key="4">
    <source>
        <dbReference type="Proteomes" id="UP000462449"/>
    </source>
</evidence>
<organism evidence="1 4">
    <name type="scientific">Labilibaculum euxinus</name>
    <dbReference type="NCBI Taxonomy" id="2686357"/>
    <lineage>
        <taxon>Bacteria</taxon>
        <taxon>Pseudomonadati</taxon>
        <taxon>Bacteroidota</taxon>
        <taxon>Bacteroidia</taxon>
        <taxon>Marinilabiliales</taxon>
        <taxon>Marinifilaceae</taxon>
        <taxon>Labilibaculum</taxon>
    </lineage>
</organism>
<dbReference type="Pfam" id="PF15590">
    <property type="entry name" value="Imm27"/>
    <property type="match status" value="1"/>
</dbReference>
<reference evidence="2 3" key="1">
    <citation type="submission" date="2019-11" db="EMBL/GenBank/DDBJ databases">
        <title>Draft genome sequence of Labilibaculum sp. strain SYP isolated from Black Sea.</title>
        <authorList>
            <person name="Yadav S."/>
            <person name="Villanueva L."/>
        </authorList>
    </citation>
    <scope>NUCLEOTIDE SEQUENCE [LARGE SCALE GENOMIC DNA]</scope>
    <source>
        <strain evidence="2 3">44</strain>
    </source>
</reference>
<evidence type="ECO:0000313" key="3">
    <source>
        <dbReference type="Proteomes" id="UP000285951"/>
    </source>
</evidence>
<gene>
    <name evidence="2" type="ORF">DWB62_020225</name>
    <name evidence="1" type="ORF">GNY23_20225</name>
</gene>
<protein>
    <submittedName>
        <fullName evidence="1">Uncharacterized protein</fullName>
    </submittedName>
</protein>
<comment type="caution">
    <text evidence="1">The sequence shown here is derived from an EMBL/GenBank/DDBJ whole genome shotgun (WGS) entry which is preliminary data.</text>
</comment>
<proteinExistence type="predicted"/>
<dbReference type="InterPro" id="IPR028960">
    <property type="entry name" value="Imm27"/>
</dbReference>
<reference evidence="1 4" key="2">
    <citation type="submission" date="2019-12" db="EMBL/GenBank/DDBJ databases">
        <title>Draft genome sequence of Labilibaculum sp. strain 44 isolated from deep waters of Black Sea.</title>
        <authorList>
            <person name="Yadav S."/>
            <person name="Villanueva L."/>
        </authorList>
    </citation>
    <scope>NUCLEOTIDE SEQUENCE [LARGE SCALE GENOMIC DNA]</scope>
    <source>
        <strain evidence="1 4">44</strain>
    </source>
</reference>
<dbReference type="EMBL" id="WOTW01000096">
    <property type="protein sequence ID" value="MUP40131.1"/>
    <property type="molecule type" value="Genomic_DNA"/>
</dbReference>
<evidence type="ECO:0000313" key="1">
    <source>
        <dbReference type="EMBL" id="MUP40131.1"/>
    </source>
</evidence>
<dbReference type="Proteomes" id="UP000462449">
    <property type="component" value="Unassembled WGS sequence"/>
</dbReference>
<dbReference type="OrthoDB" id="1496091at2"/>
<name>A0A7M4DBV2_9BACT</name>
<dbReference type="AlphaFoldDB" id="A0A7M4DBV2"/>